<evidence type="ECO:0000313" key="2">
    <source>
        <dbReference type="Proteomes" id="UP000766698"/>
    </source>
</evidence>
<reference evidence="2" key="1">
    <citation type="journal article" date="2020" name="Syst. Appl. Microbiol.">
        <title>Streptomyces alkaliterrae sp. nov., isolated from an alkaline soil, and emended descriptions of Streptomyces alkaliphilus, Streptomyces calidiresistens and Streptomyces durbertensis.</title>
        <authorList>
            <person name="Swiecimska M."/>
            <person name="Golinska P."/>
            <person name="Nouioui I."/>
            <person name="Wypij M."/>
            <person name="Rai M."/>
            <person name="Sangal V."/>
            <person name="Goodfellow M."/>
        </authorList>
    </citation>
    <scope>NUCLEOTIDE SEQUENCE [LARGE SCALE GENOMIC DNA]</scope>
    <source>
        <strain evidence="2">DSM 104538</strain>
    </source>
</reference>
<dbReference type="Proteomes" id="UP000766698">
    <property type="component" value="Unassembled WGS sequence"/>
</dbReference>
<proteinExistence type="predicted"/>
<keyword evidence="2" id="KW-1185">Reference proteome</keyword>
<organism evidence="1 2">
    <name type="scientific">Streptomyces durbertensis</name>
    <dbReference type="NCBI Taxonomy" id="2448886"/>
    <lineage>
        <taxon>Bacteria</taxon>
        <taxon>Bacillati</taxon>
        <taxon>Actinomycetota</taxon>
        <taxon>Actinomycetes</taxon>
        <taxon>Kitasatosporales</taxon>
        <taxon>Streptomycetaceae</taxon>
        <taxon>Streptomyces</taxon>
    </lineage>
</organism>
<protein>
    <submittedName>
        <fullName evidence="1">Uncharacterized protein</fullName>
    </submittedName>
</protein>
<dbReference type="EMBL" id="WMLF01000071">
    <property type="protein sequence ID" value="MBB1243391.1"/>
    <property type="molecule type" value="Genomic_DNA"/>
</dbReference>
<evidence type="ECO:0000313" key="1">
    <source>
        <dbReference type="EMBL" id="MBB1243391.1"/>
    </source>
</evidence>
<comment type="caution">
    <text evidence="1">The sequence shown here is derived from an EMBL/GenBank/DDBJ whole genome shotgun (WGS) entry which is preliminary data.</text>
</comment>
<name>A0ABR6EDI5_9ACTN</name>
<gene>
    <name evidence="1" type="ORF">GL263_07420</name>
</gene>
<dbReference type="RefSeq" id="WP_182854785.1">
    <property type="nucleotide sequence ID" value="NZ_WMLF01000071.1"/>
</dbReference>
<sequence length="106" mass="11242">MAGSVVTDGWPGQGRLLPWEETEGKPAYLAPGSENGRLGRLADAVERAQLHDAAVVLTHASAVLAGRDAAARELRFTAERLRECLVATTRVARSRGARLGMPPEGP</sequence>
<accession>A0ABR6EDI5</accession>